<dbReference type="VEuPathDB" id="FungiDB:BLGHR1_11989"/>
<dbReference type="EMBL" id="UNSH01000036">
    <property type="protein sequence ID" value="SZF01230.1"/>
    <property type="molecule type" value="Genomic_DNA"/>
</dbReference>
<keyword evidence="1" id="KW-0677">Repeat</keyword>
<proteinExistence type="predicted"/>
<evidence type="ECO:0000313" key="4">
    <source>
        <dbReference type="EMBL" id="SZF01230.1"/>
    </source>
</evidence>
<dbReference type="InterPro" id="IPR057027">
    <property type="entry name" value="TPR_mt"/>
</dbReference>
<dbReference type="PANTHER" id="PTHR47933">
    <property type="entry name" value="PENTATRICOPEPTIDE REPEAT-CONTAINING PROTEIN 1, MITOCHONDRIAL"/>
    <property type="match status" value="1"/>
</dbReference>
<dbReference type="PROSITE" id="PS51375">
    <property type="entry name" value="PPR"/>
    <property type="match status" value="1"/>
</dbReference>
<organism evidence="4 5">
    <name type="scientific">Blumeria hordei</name>
    <name type="common">Barley powdery mildew</name>
    <name type="synonym">Blumeria graminis f. sp. hordei</name>
    <dbReference type="NCBI Taxonomy" id="2867405"/>
    <lineage>
        <taxon>Eukaryota</taxon>
        <taxon>Fungi</taxon>
        <taxon>Dikarya</taxon>
        <taxon>Ascomycota</taxon>
        <taxon>Pezizomycotina</taxon>
        <taxon>Leotiomycetes</taxon>
        <taxon>Erysiphales</taxon>
        <taxon>Erysiphaceae</taxon>
        <taxon>Blumeria</taxon>
    </lineage>
</organism>
<sequence length="599" mass="68524">MPNTRHIGATLTESLWRCLRLPSRTANVPLYSQLLANTFILPAYGPKCLHKPTALPARARHSRKRLPNRGKSLHRLCLSKAKPNLAADDDAEALFALPLETHTTSYLHDILENYESGKDGTFRYIYRVVEHLITVRKEGPSTLHYIALIRANASASQGSADVVGDLISEMDELGVVKDSRVYHAALLALAVHPDYMLRMKIIDDMKRLWFELNPDGWHHLIVGLIRDRQYELAMEKLEKMLENKISAEVWLLDIFMYQLCESQEYDEAFAMLKYRWDNVRADIHSEVWHFLLDSFGKGMHYEGLKFIWYYQVRPSYLIPSDGMLFAVLNTAARYSDPELATSAASILSTRSAVEPYHYEALMEAYVNSNDLSFAFRLLTTMEKAGLKPNATNTRPLFARLSSDPHLTPGRAWQALIDLHKDGCMITLTAINVVIEACIFRKEINLAMLLYKKIHTISDGPNTATFNYLLQGLSRTSISHKNLAMFLASEMRSLKIQPDELTYDRLILICINEKDYEDSFRYLEEMVLEGKGKNEGKGWWMRPGTAQRCVIITLTEGDMRGWDILAEMERRGMNVTKLKEWAKNLTLAKGNENLGQTHNR</sequence>
<dbReference type="Pfam" id="PF13812">
    <property type="entry name" value="PPR_3"/>
    <property type="match status" value="1"/>
</dbReference>
<dbReference type="InterPro" id="IPR002885">
    <property type="entry name" value="PPR_rpt"/>
</dbReference>
<dbReference type="NCBIfam" id="TIGR00756">
    <property type="entry name" value="PPR"/>
    <property type="match status" value="1"/>
</dbReference>
<protein>
    <recommendedName>
        <fullName evidence="3">Pentatricopeptide repeat-containing protein-mitochondrial domain-containing protein</fullName>
    </recommendedName>
</protein>
<dbReference type="GO" id="GO:0003729">
    <property type="term" value="F:mRNA binding"/>
    <property type="evidence" value="ECO:0007669"/>
    <property type="project" value="TreeGrafter"/>
</dbReference>
<feature type="repeat" description="PPR" evidence="2">
    <location>
        <begin position="354"/>
        <end position="388"/>
    </location>
</feature>
<name>A0A383UPE9_BLUHO</name>
<reference evidence="4 5" key="1">
    <citation type="submission" date="2017-11" db="EMBL/GenBank/DDBJ databases">
        <authorList>
            <person name="Kracher B."/>
        </authorList>
    </citation>
    <scope>NUCLEOTIDE SEQUENCE [LARGE SCALE GENOMIC DNA]</scope>
    <source>
        <strain evidence="4 5">RACE1</strain>
    </source>
</reference>
<dbReference type="InterPro" id="IPR051240">
    <property type="entry name" value="Mito_RNA-Proc/Resp"/>
</dbReference>
<evidence type="ECO:0000256" key="2">
    <source>
        <dbReference type="PROSITE-ProRule" id="PRU00708"/>
    </source>
</evidence>
<dbReference type="Pfam" id="PF23276">
    <property type="entry name" value="TPR_24"/>
    <property type="match status" value="1"/>
</dbReference>
<dbReference type="InterPro" id="IPR011990">
    <property type="entry name" value="TPR-like_helical_dom_sf"/>
</dbReference>
<accession>A0A383UPE9</accession>
<dbReference type="Proteomes" id="UP000275772">
    <property type="component" value="Unassembled WGS sequence"/>
</dbReference>
<evidence type="ECO:0000256" key="1">
    <source>
        <dbReference type="ARBA" id="ARBA00022737"/>
    </source>
</evidence>
<evidence type="ECO:0000259" key="3">
    <source>
        <dbReference type="Pfam" id="PF23276"/>
    </source>
</evidence>
<evidence type="ECO:0000313" key="5">
    <source>
        <dbReference type="Proteomes" id="UP000275772"/>
    </source>
</evidence>
<dbReference type="PANTHER" id="PTHR47933:SF11">
    <property type="entry name" value="PENTATRICOPEPTIDE REPEAT-CONTAINING PROTEIN 2"/>
    <property type="match status" value="1"/>
</dbReference>
<feature type="domain" description="Pentatricopeptide repeat-containing protein-mitochondrial" evidence="3">
    <location>
        <begin position="321"/>
        <end position="453"/>
    </location>
</feature>
<dbReference type="AlphaFoldDB" id="A0A383UPE9"/>
<gene>
    <name evidence="4" type="ORF">BLGHR1_11989</name>
</gene>
<dbReference type="Gene3D" id="1.25.40.10">
    <property type="entry name" value="Tetratricopeptide repeat domain"/>
    <property type="match status" value="2"/>
</dbReference>